<keyword evidence="8" id="KW-1133">Transmembrane helix</keyword>
<evidence type="ECO:0000256" key="10">
    <source>
        <dbReference type="ARBA" id="ARBA00023136"/>
    </source>
</evidence>
<evidence type="ECO:0000313" key="14">
    <source>
        <dbReference type="Proteomes" id="UP000053766"/>
    </source>
</evidence>
<gene>
    <name evidence="12" type="primary">inx</name>
    <name evidence="13" type="ORF">DICVIV_13622</name>
</gene>
<dbReference type="PRINTS" id="PR01262">
    <property type="entry name" value="INNEXIN"/>
</dbReference>
<keyword evidence="6" id="KW-0303">Gap junction</keyword>
<comment type="subcellular location">
    <subcellularLocation>
        <location evidence="1">Cell junction</location>
        <location evidence="1">Gap junction</location>
    </subcellularLocation>
    <subcellularLocation>
        <location evidence="2 12">Cell membrane</location>
        <topology evidence="2 12">Multi-pass membrane protein</topology>
    </subcellularLocation>
</comment>
<keyword evidence="4" id="KW-1003">Cell membrane</keyword>
<dbReference type="GO" id="GO:0005886">
    <property type="term" value="C:plasma membrane"/>
    <property type="evidence" value="ECO:0007669"/>
    <property type="project" value="UniProtKB-SubCell"/>
</dbReference>
<evidence type="ECO:0000313" key="13">
    <source>
        <dbReference type="EMBL" id="KJH40423.1"/>
    </source>
</evidence>
<evidence type="ECO:0000256" key="2">
    <source>
        <dbReference type="ARBA" id="ARBA00004651"/>
    </source>
</evidence>
<keyword evidence="14" id="KW-1185">Reference proteome</keyword>
<comment type="similarity">
    <text evidence="12">Belongs to the pannexin family.</text>
</comment>
<protein>
    <recommendedName>
        <fullName evidence="12">Innexin</fullName>
    </recommendedName>
</protein>
<dbReference type="GO" id="GO:0005243">
    <property type="term" value="F:gap junction channel activity"/>
    <property type="evidence" value="ECO:0007669"/>
    <property type="project" value="TreeGrafter"/>
</dbReference>
<sequence length="197" mass="23023">MTGEKREQHIKTMANHLIDIASVFEPSCNMRKKGCPMPRSGCSATLLYLLTKALYVINICLQIVILNHFLGENYLHWGYEVSSNIFHGKEWKETAIFPRVIMCDFERNIDRHEMKRFVHECLKPDGLLLLQFVREHAGGRIAFDLSDKLLEIYIGRNSFSKKSIKQPMSPMEKYSRPPQFHGFLRQSLNQVFVEKIY</sequence>
<dbReference type="EMBL" id="KN717226">
    <property type="protein sequence ID" value="KJH40423.1"/>
    <property type="molecule type" value="Genomic_DNA"/>
</dbReference>
<dbReference type="InterPro" id="IPR000990">
    <property type="entry name" value="Innexin"/>
</dbReference>
<evidence type="ECO:0000256" key="6">
    <source>
        <dbReference type="ARBA" id="ARBA00022868"/>
    </source>
</evidence>
<dbReference type="PANTHER" id="PTHR11893:SF36">
    <property type="entry name" value="INNEXIN-5"/>
    <property type="match status" value="1"/>
</dbReference>
<name>A0A0D8X7B6_DICVI</name>
<dbReference type="PROSITE" id="PS51013">
    <property type="entry name" value="PANNEXIN"/>
    <property type="match status" value="1"/>
</dbReference>
<keyword evidence="5" id="KW-0812">Transmembrane</keyword>
<proteinExistence type="inferred from homology"/>
<evidence type="ECO:0000256" key="9">
    <source>
        <dbReference type="ARBA" id="ARBA00023065"/>
    </source>
</evidence>
<accession>A0A0D8X7B6</accession>
<dbReference type="AlphaFoldDB" id="A0A0D8X7B6"/>
<evidence type="ECO:0000256" key="3">
    <source>
        <dbReference type="ARBA" id="ARBA00022448"/>
    </source>
</evidence>
<evidence type="ECO:0000256" key="5">
    <source>
        <dbReference type="ARBA" id="ARBA00022692"/>
    </source>
</evidence>
<evidence type="ECO:0000256" key="11">
    <source>
        <dbReference type="ARBA" id="ARBA00023303"/>
    </source>
</evidence>
<evidence type="ECO:0000256" key="8">
    <source>
        <dbReference type="ARBA" id="ARBA00022989"/>
    </source>
</evidence>
<evidence type="ECO:0000256" key="7">
    <source>
        <dbReference type="ARBA" id="ARBA00022949"/>
    </source>
</evidence>
<dbReference type="PANTHER" id="PTHR11893">
    <property type="entry name" value="INNEXIN"/>
    <property type="match status" value="1"/>
</dbReference>
<dbReference type="OrthoDB" id="5867527at2759"/>
<dbReference type="GO" id="GO:0005921">
    <property type="term" value="C:gap junction"/>
    <property type="evidence" value="ECO:0007669"/>
    <property type="project" value="UniProtKB-SubCell"/>
</dbReference>
<dbReference type="STRING" id="29172.A0A0D8X7B6"/>
<dbReference type="Pfam" id="PF00876">
    <property type="entry name" value="Innexin"/>
    <property type="match status" value="1"/>
</dbReference>
<evidence type="ECO:0000256" key="1">
    <source>
        <dbReference type="ARBA" id="ARBA00004610"/>
    </source>
</evidence>
<keyword evidence="7" id="KW-0965">Cell junction</keyword>
<reference evidence="14" key="2">
    <citation type="journal article" date="2016" name="Sci. Rep.">
        <title>Dictyocaulus viviparus genome, variome and transcriptome elucidate lungworm biology and support future intervention.</title>
        <authorList>
            <person name="McNulty S.N."/>
            <person name="Strube C."/>
            <person name="Rosa B.A."/>
            <person name="Martin J.C."/>
            <person name="Tyagi R."/>
            <person name="Choi Y.J."/>
            <person name="Wang Q."/>
            <person name="Hallsworth Pepin K."/>
            <person name="Zhang X."/>
            <person name="Ozersky P."/>
            <person name="Wilson R.K."/>
            <person name="Sternberg P.W."/>
            <person name="Gasser R.B."/>
            <person name="Mitreva M."/>
        </authorList>
    </citation>
    <scope>NUCLEOTIDE SEQUENCE [LARGE SCALE GENOMIC DNA]</scope>
    <source>
        <strain evidence="14">HannoverDv2000</strain>
    </source>
</reference>
<evidence type="ECO:0000256" key="4">
    <source>
        <dbReference type="ARBA" id="ARBA00022475"/>
    </source>
</evidence>
<dbReference type="Proteomes" id="UP000053766">
    <property type="component" value="Unassembled WGS sequence"/>
</dbReference>
<evidence type="ECO:0000256" key="12">
    <source>
        <dbReference type="RuleBase" id="RU010713"/>
    </source>
</evidence>
<keyword evidence="11 12" id="KW-0407">Ion channel</keyword>
<comment type="function">
    <text evidence="12">Structural component of the gap junctions.</text>
</comment>
<organism evidence="13 14">
    <name type="scientific">Dictyocaulus viviparus</name>
    <name type="common">Bovine lungworm</name>
    <dbReference type="NCBI Taxonomy" id="29172"/>
    <lineage>
        <taxon>Eukaryota</taxon>
        <taxon>Metazoa</taxon>
        <taxon>Ecdysozoa</taxon>
        <taxon>Nematoda</taxon>
        <taxon>Chromadorea</taxon>
        <taxon>Rhabditida</taxon>
        <taxon>Rhabditina</taxon>
        <taxon>Rhabditomorpha</taxon>
        <taxon>Strongyloidea</taxon>
        <taxon>Metastrongylidae</taxon>
        <taxon>Dictyocaulus</taxon>
    </lineage>
</organism>
<keyword evidence="10" id="KW-0472">Membrane</keyword>
<keyword evidence="3 12" id="KW-0813">Transport</keyword>
<keyword evidence="9 12" id="KW-0406">Ion transport</keyword>
<reference evidence="13 14" key="1">
    <citation type="submission" date="2013-11" db="EMBL/GenBank/DDBJ databases">
        <title>Draft genome of the bovine lungworm Dictyocaulus viviparus.</title>
        <authorList>
            <person name="Mitreva M."/>
        </authorList>
    </citation>
    <scope>NUCLEOTIDE SEQUENCE [LARGE SCALE GENOMIC DNA]</scope>
    <source>
        <strain evidence="13 14">HannoverDv2000</strain>
    </source>
</reference>
<dbReference type="GO" id="GO:0034220">
    <property type="term" value="P:monoatomic ion transmembrane transport"/>
    <property type="evidence" value="ECO:0007669"/>
    <property type="project" value="UniProtKB-KW"/>
</dbReference>